<dbReference type="Pfam" id="PF03358">
    <property type="entry name" value="FMN_red"/>
    <property type="match status" value="1"/>
</dbReference>
<dbReference type="GO" id="GO:0010181">
    <property type="term" value="F:FMN binding"/>
    <property type="evidence" value="ECO:0007669"/>
    <property type="project" value="TreeGrafter"/>
</dbReference>
<dbReference type="InterPro" id="IPR050712">
    <property type="entry name" value="NAD(P)H-dep_reductase"/>
</dbReference>
<dbReference type="GO" id="GO:0016491">
    <property type="term" value="F:oxidoreductase activity"/>
    <property type="evidence" value="ECO:0007669"/>
    <property type="project" value="InterPro"/>
</dbReference>
<feature type="domain" description="NADPH-dependent FMN reductase-like" evidence="1">
    <location>
        <begin position="3"/>
        <end position="141"/>
    </location>
</feature>
<dbReference type="AlphaFoldDB" id="A0A9E8MX32"/>
<accession>A0A9E8MX32</accession>
<dbReference type="RefSeq" id="WP_267677208.1">
    <property type="nucleotide sequence ID" value="NZ_CP113088.1"/>
</dbReference>
<dbReference type="Gene3D" id="3.40.50.360">
    <property type="match status" value="1"/>
</dbReference>
<dbReference type="InterPro" id="IPR029039">
    <property type="entry name" value="Flavoprotein-like_sf"/>
</dbReference>
<evidence type="ECO:0000313" key="3">
    <source>
        <dbReference type="Proteomes" id="UP001164705"/>
    </source>
</evidence>
<evidence type="ECO:0000313" key="2">
    <source>
        <dbReference type="EMBL" id="WAC02611.1"/>
    </source>
</evidence>
<sequence>MKKVIAFAGSNSKTSINKQLATYVANSIDGIEMKVLDLNDFNLPLYSIDLEKEQGIREPVEKFLKYIKEANGIVLSLAEHNGAYSAAFKNLFDWLSRKEVKFRNKKPMLLLATSPGQNGAKSCLNIAIDRFPKHDANIIASFSLPSFNDTFSPEGITDPDLQKELNDAIVSFKKAL</sequence>
<keyword evidence="3" id="KW-1185">Reference proteome</keyword>
<organism evidence="2 3">
    <name type="scientific">Lacinutrix neustonica</name>
    <dbReference type="NCBI Taxonomy" id="2980107"/>
    <lineage>
        <taxon>Bacteria</taxon>
        <taxon>Pseudomonadati</taxon>
        <taxon>Bacteroidota</taxon>
        <taxon>Flavobacteriia</taxon>
        <taxon>Flavobacteriales</taxon>
        <taxon>Flavobacteriaceae</taxon>
        <taxon>Lacinutrix</taxon>
    </lineage>
</organism>
<gene>
    <name evidence="2" type="ORF">N7U66_02655</name>
</gene>
<dbReference type="KEGG" id="lnu:N7U66_02655"/>
<evidence type="ECO:0000259" key="1">
    <source>
        <dbReference type="Pfam" id="PF03358"/>
    </source>
</evidence>
<dbReference type="GO" id="GO:0005829">
    <property type="term" value="C:cytosol"/>
    <property type="evidence" value="ECO:0007669"/>
    <property type="project" value="TreeGrafter"/>
</dbReference>
<dbReference type="PANTHER" id="PTHR30543">
    <property type="entry name" value="CHROMATE REDUCTASE"/>
    <property type="match status" value="1"/>
</dbReference>
<dbReference type="EMBL" id="CP113088">
    <property type="protein sequence ID" value="WAC02611.1"/>
    <property type="molecule type" value="Genomic_DNA"/>
</dbReference>
<dbReference type="SUPFAM" id="SSF52218">
    <property type="entry name" value="Flavoproteins"/>
    <property type="match status" value="1"/>
</dbReference>
<protein>
    <submittedName>
        <fullName evidence="2">NAD(P)H-dependent oxidoreductase</fullName>
    </submittedName>
</protein>
<proteinExistence type="predicted"/>
<dbReference type="PANTHER" id="PTHR30543:SF21">
    <property type="entry name" value="NAD(P)H-DEPENDENT FMN REDUCTASE LOT6"/>
    <property type="match status" value="1"/>
</dbReference>
<reference evidence="2" key="1">
    <citation type="submission" date="2022-11" db="EMBL/GenBank/DDBJ databases">
        <title>Lacinutrix neustonica HL-RS19T sp. nov., isolated from the surface microlayer sample of brackish Lake Shihwa.</title>
        <authorList>
            <person name="Choi J.Y."/>
            <person name="Hwang C.Y."/>
        </authorList>
    </citation>
    <scope>NUCLEOTIDE SEQUENCE</scope>
    <source>
        <strain evidence="2">HL-RS19</strain>
    </source>
</reference>
<dbReference type="Proteomes" id="UP001164705">
    <property type="component" value="Chromosome"/>
</dbReference>
<name>A0A9E8MX32_9FLAO</name>
<dbReference type="InterPro" id="IPR005025">
    <property type="entry name" value="FMN_Rdtase-like_dom"/>
</dbReference>